<dbReference type="EMBL" id="CM056815">
    <property type="protein sequence ID" value="KAJ8630903.1"/>
    <property type="molecule type" value="Genomic_DNA"/>
</dbReference>
<name>A0ACC2LCL3_PERAE</name>
<evidence type="ECO:0000313" key="1">
    <source>
        <dbReference type="EMBL" id="KAJ8630903.1"/>
    </source>
</evidence>
<protein>
    <submittedName>
        <fullName evidence="1">Uncharacterized protein</fullName>
    </submittedName>
</protein>
<evidence type="ECO:0000313" key="2">
    <source>
        <dbReference type="Proteomes" id="UP001234297"/>
    </source>
</evidence>
<organism evidence="1 2">
    <name type="scientific">Persea americana</name>
    <name type="common">Avocado</name>
    <dbReference type="NCBI Taxonomy" id="3435"/>
    <lineage>
        <taxon>Eukaryota</taxon>
        <taxon>Viridiplantae</taxon>
        <taxon>Streptophyta</taxon>
        <taxon>Embryophyta</taxon>
        <taxon>Tracheophyta</taxon>
        <taxon>Spermatophyta</taxon>
        <taxon>Magnoliopsida</taxon>
        <taxon>Magnoliidae</taxon>
        <taxon>Laurales</taxon>
        <taxon>Lauraceae</taxon>
        <taxon>Persea</taxon>
    </lineage>
</organism>
<dbReference type="Proteomes" id="UP001234297">
    <property type="component" value="Chromosome 7"/>
</dbReference>
<sequence length="218" mass="23321">MVVASDNLPYKWLPSQHTSPAPEDEGGGRSRKQEWANHLLQQPIPASSLEIGAGGCEKRGLEMEEWESVLPESALSPNNDQSFCQWFRSDMDDPSLKHLLQGSGGAQEFKSTTGAGLGILGMGFGFENVSSNSLANASANSFGAPATCAAAIDFACLNGNMMNTSKQQLLSIQNPTNSFNNVVEVNGVDCVESMEGFKEDLIGSEIDELEEGRDLGET</sequence>
<accession>A0ACC2LCL3</accession>
<reference evidence="1 2" key="1">
    <citation type="journal article" date="2022" name="Hortic Res">
        <title>A haplotype resolved chromosomal level avocado genome allows analysis of novel avocado genes.</title>
        <authorList>
            <person name="Nath O."/>
            <person name="Fletcher S.J."/>
            <person name="Hayward A."/>
            <person name="Shaw L.M."/>
            <person name="Masouleh A.K."/>
            <person name="Furtado A."/>
            <person name="Henry R.J."/>
            <person name="Mitter N."/>
        </authorList>
    </citation>
    <scope>NUCLEOTIDE SEQUENCE [LARGE SCALE GENOMIC DNA]</scope>
    <source>
        <strain evidence="2">cv. Hass</strain>
    </source>
</reference>
<comment type="caution">
    <text evidence="1">The sequence shown here is derived from an EMBL/GenBank/DDBJ whole genome shotgun (WGS) entry which is preliminary data.</text>
</comment>
<proteinExistence type="predicted"/>
<gene>
    <name evidence="1" type="ORF">MRB53_024226</name>
</gene>
<keyword evidence="2" id="KW-1185">Reference proteome</keyword>